<dbReference type="OrthoDB" id="9790372at2"/>
<dbReference type="PANTHER" id="PTHR34374:SF1">
    <property type="entry name" value="LARGE RIBOSOMAL RNA SUBUNIT ACCUMULATION PROTEIN YCED HOMOLOG 1, CHLOROPLASTIC"/>
    <property type="match status" value="1"/>
</dbReference>
<name>A0A174XL95_9FIRM</name>
<evidence type="ECO:0000313" key="3">
    <source>
        <dbReference type="Proteomes" id="UP000434223"/>
    </source>
</evidence>
<dbReference type="Proteomes" id="UP000434223">
    <property type="component" value="Unassembled WGS sequence"/>
</dbReference>
<comment type="caution">
    <text evidence="2">The sequence shown here is derived from an EMBL/GenBank/DDBJ whole genome shotgun (WGS) entry which is preliminary data.</text>
</comment>
<protein>
    <submittedName>
        <fullName evidence="2">DUF177 domain-containing protein</fullName>
    </submittedName>
</protein>
<dbReference type="PANTHER" id="PTHR34374">
    <property type="entry name" value="LARGE RIBOSOMAL RNA SUBUNIT ACCUMULATION PROTEIN YCED HOMOLOG 1, CHLOROPLASTIC"/>
    <property type="match status" value="1"/>
</dbReference>
<proteinExistence type="predicted"/>
<dbReference type="EMBL" id="WNME01000001">
    <property type="protein sequence ID" value="MUB61838.1"/>
    <property type="molecule type" value="Genomic_DNA"/>
</dbReference>
<dbReference type="InterPro" id="IPR003772">
    <property type="entry name" value="YceD"/>
</dbReference>
<dbReference type="Proteomes" id="UP001055091">
    <property type="component" value="Unassembled WGS sequence"/>
</dbReference>
<reference evidence="1" key="2">
    <citation type="submission" date="2022-01" db="EMBL/GenBank/DDBJ databases">
        <title>Novel bile acid biosynthetic pathways are enriched in the microbiome of centenarians.</title>
        <authorList>
            <person name="Sato Y."/>
            <person name="Atarashi K."/>
            <person name="Plichta R.D."/>
            <person name="Arai Y."/>
            <person name="Sasajima S."/>
            <person name="Kearney M.S."/>
            <person name="Suda W."/>
            <person name="Takeshita K."/>
            <person name="Sasaki T."/>
            <person name="Okamoto S."/>
            <person name="Skelly N.A."/>
            <person name="Okamura Y."/>
            <person name="Vlamakis H."/>
            <person name="Li Y."/>
            <person name="Tanoue T."/>
            <person name="Takei H."/>
            <person name="Nittono H."/>
            <person name="Narushima S."/>
            <person name="Irie J."/>
            <person name="Itoh H."/>
            <person name="Moriya K."/>
            <person name="Sugiura Y."/>
            <person name="Suematsu M."/>
            <person name="Moritoki N."/>
            <person name="Shibata S."/>
            <person name="Littman R.D."/>
            <person name="Fischbach A.M."/>
            <person name="Uwamino Y."/>
            <person name="Inoue T."/>
            <person name="Honda A."/>
            <person name="Hattori M."/>
            <person name="Murai T."/>
            <person name="Xavier J.R."/>
            <person name="Hirose N."/>
            <person name="Honda K."/>
        </authorList>
    </citation>
    <scope>NUCLEOTIDE SEQUENCE</scope>
    <source>
        <strain evidence="1">CE91-St55</strain>
    </source>
</reference>
<sequence>MLINLSELFTLEGKEKTYTPDIEMDIYHGPGGDYEIVSKEPVVLRIMNLGNRKLEAEGKAMLTLRIPCDRCLDPVEVPLEFDIVRTLDLNESEEERVEELDEQPYLKGYNLDVDQLVCDELILNLPMKVLCSESCKGICNRCGTNLNHETCDCDKRSMDPRMAVIQDIFKQFKEV</sequence>
<accession>A0A174XL95</accession>
<gene>
    <name evidence="1" type="ORF">CE91St55_57320</name>
    <name evidence="2" type="ORF">GNE07_01930</name>
</gene>
<dbReference type="EMBL" id="BQNJ01000002">
    <property type="protein sequence ID" value="GKH03751.1"/>
    <property type="molecule type" value="Genomic_DNA"/>
</dbReference>
<dbReference type="Pfam" id="PF02620">
    <property type="entry name" value="YceD"/>
    <property type="match status" value="1"/>
</dbReference>
<reference evidence="2 3" key="1">
    <citation type="submission" date="2019-09" db="EMBL/GenBank/DDBJ databases">
        <title>Draft genome sequencing of Hungatella hathewayi 123Y-2.</title>
        <authorList>
            <person name="Lv Q."/>
            <person name="Li S."/>
        </authorList>
    </citation>
    <scope>NUCLEOTIDE SEQUENCE [LARGE SCALE GENOMIC DNA]</scope>
    <source>
        <strain evidence="2 3">123Y-2</strain>
    </source>
</reference>
<evidence type="ECO:0000313" key="1">
    <source>
        <dbReference type="EMBL" id="GKH03751.1"/>
    </source>
</evidence>
<dbReference type="GeneID" id="93149567"/>
<evidence type="ECO:0000313" key="2">
    <source>
        <dbReference type="EMBL" id="MUB61838.1"/>
    </source>
</evidence>
<organism evidence="2 3">
    <name type="scientific">Hungatella hathewayi</name>
    <dbReference type="NCBI Taxonomy" id="154046"/>
    <lineage>
        <taxon>Bacteria</taxon>
        <taxon>Bacillati</taxon>
        <taxon>Bacillota</taxon>
        <taxon>Clostridia</taxon>
        <taxon>Lachnospirales</taxon>
        <taxon>Lachnospiraceae</taxon>
        <taxon>Hungatella</taxon>
    </lineage>
</organism>
<dbReference type="AlphaFoldDB" id="A0A174XL95"/>
<dbReference type="RefSeq" id="WP_055652176.1">
    <property type="nucleotide sequence ID" value="NZ_BQNJ01000002.1"/>
</dbReference>